<evidence type="ECO:0000256" key="6">
    <source>
        <dbReference type="ARBA" id="ARBA00022723"/>
    </source>
</evidence>
<protein>
    <recommendedName>
        <fullName evidence="9">DNA primase DnaG</fullName>
        <ecNumber evidence="9">2.7.7.101</ecNumber>
    </recommendedName>
</protein>
<reference evidence="11 12" key="1">
    <citation type="submission" date="2018-06" db="EMBL/GenBank/DDBJ databases">
        <title>Extensive metabolic versatility and redundancy in microbially diverse, dynamic hydrothermal sediments.</title>
        <authorList>
            <person name="Dombrowski N."/>
            <person name="Teske A."/>
            <person name="Baker B.J."/>
        </authorList>
    </citation>
    <scope>NUCLEOTIDE SEQUENCE [LARGE SCALE GENOMIC DNA]</scope>
    <source>
        <strain evidence="11">B29_G17</strain>
    </source>
</reference>
<dbReference type="SMART" id="SM00493">
    <property type="entry name" value="TOPRIM"/>
    <property type="match status" value="1"/>
</dbReference>
<dbReference type="GO" id="GO:0000178">
    <property type="term" value="C:exosome (RNase complex)"/>
    <property type="evidence" value="ECO:0007669"/>
    <property type="project" value="UniProtKB-KW"/>
</dbReference>
<dbReference type="GO" id="GO:1990077">
    <property type="term" value="C:primosome complex"/>
    <property type="evidence" value="ECO:0007669"/>
    <property type="project" value="UniProtKB-KW"/>
</dbReference>
<dbReference type="InterPro" id="IPR006171">
    <property type="entry name" value="TOPRIM_dom"/>
</dbReference>
<name>A0A497EVA1_9CREN</name>
<dbReference type="InterPro" id="IPR034154">
    <property type="entry name" value="TOPRIM_DnaG/twinkle"/>
</dbReference>
<evidence type="ECO:0000256" key="4">
    <source>
        <dbReference type="ARBA" id="ARBA00022695"/>
    </source>
</evidence>
<evidence type="ECO:0000256" key="1">
    <source>
        <dbReference type="ARBA" id="ARBA00022478"/>
    </source>
</evidence>
<evidence type="ECO:0000256" key="2">
    <source>
        <dbReference type="ARBA" id="ARBA00022515"/>
    </source>
</evidence>
<dbReference type="GO" id="GO:0003899">
    <property type="term" value="F:DNA-directed RNA polymerase activity"/>
    <property type="evidence" value="ECO:0007669"/>
    <property type="project" value="UniProtKB-UniRule"/>
</dbReference>
<dbReference type="SUPFAM" id="SSF56731">
    <property type="entry name" value="DNA primase core"/>
    <property type="match status" value="1"/>
</dbReference>
<keyword evidence="8 9" id="KW-0804">Transcription</keyword>
<keyword evidence="3 9" id="KW-0808">Transferase</keyword>
<keyword evidence="4 9" id="KW-0548">Nucleotidyltransferase</keyword>
<dbReference type="CDD" id="cd01670">
    <property type="entry name" value="Death"/>
    <property type="match status" value="1"/>
</dbReference>
<dbReference type="HAMAP" id="MF_00007">
    <property type="entry name" value="DNA_primase_DnaG_arc"/>
    <property type="match status" value="1"/>
</dbReference>
<dbReference type="CDD" id="cd01029">
    <property type="entry name" value="TOPRIM_primases"/>
    <property type="match status" value="1"/>
</dbReference>
<dbReference type="Gene3D" id="3.40.1360.10">
    <property type="match status" value="1"/>
</dbReference>
<evidence type="ECO:0000259" key="10">
    <source>
        <dbReference type="PROSITE" id="PS50880"/>
    </source>
</evidence>
<evidence type="ECO:0000256" key="7">
    <source>
        <dbReference type="ARBA" id="ARBA00022842"/>
    </source>
</evidence>
<organism evidence="11 12">
    <name type="scientific">Thermoproteota archaeon</name>
    <dbReference type="NCBI Taxonomy" id="2056631"/>
    <lineage>
        <taxon>Archaea</taxon>
        <taxon>Thermoproteota</taxon>
    </lineage>
</organism>
<dbReference type="InterPro" id="IPR050219">
    <property type="entry name" value="DnaG_primase"/>
</dbReference>
<gene>
    <name evidence="9" type="primary">dnaG</name>
    <name evidence="11" type="ORF">DRJ20_02330</name>
</gene>
<dbReference type="Proteomes" id="UP000268446">
    <property type="component" value="Unassembled WGS sequence"/>
</dbReference>
<dbReference type="GO" id="GO:0000428">
    <property type="term" value="C:DNA-directed RNA polymerase complex"/>
    <property type="evidence" value="ECO:0007669"/>
    <property type="project" value="UniProtKB-KW"/>
</dbReference>
<dbReference type="EC" id="2.7.7.101" evidence="9"/>
<evidence type="ECO:0000313" key="12">
    <source>
        <dbReference type="Proteomes" id="UP000268446"/>
    </source>
</evidence>
<dbReference type="AlphaFoldDB" id="A0A497EVA1"/>
<feature type="domain" description="Toprim" evidence="10">
    <location>
        <begin position="172"/>
        <end position="246"/>
    </location>
</feature>
<evidence type="ECO:0000256" key="3">
    <source>
        <dbReference type="ARBA" id="ARBA00022679"/>
    </source>
</evidence>
<comment type="similarity">
    <text evidence="9">Belongs to the archaeal DnaG primase family.</text>
</comment>
<proteinExistence type="inferred from homology"/>
<dbReference type="FunFam" id="3.40.1360.10:FF:000010">
    <property type="entry name" value="DNA primase DnaG"/>
    <property type="match status" value="1"/>
</dbReference>
<accession>A0A497EVA1</accession>
<evidence type="ECO:0000256" key="5">
    <source>
        <dbReference type="ARBA" id="ARBA00022705"/>
    </source>
</evidence>
<keyword evidence="9" id="KW-0271">Exosome</keyword>
<dbReference type="EMBL" id="QMQZ01000063">
    <property type="protein sequence ID" value="RLE51313.1"/>
    <property type="molecule type" value="Genomic_DNA"/>
</dbReference>
<dbReference type="Pfam" id="PF13662">
    <property type="entry name" value="Toprim_4"/>
    <property type="match status" value="1"/>
</dbReference>
<dbReference type="InterPro" id="IPR020607">
    <property type="entry name" value="Primase_DnaG_arc"/>
</dbReference>
<comment type="caution">
    <text evidence="11">The sequence shown here is derived from an EMBL/GenBank/DDBJ whole genome shotgun (WGS) entry which is preliminary data.</text>
</comment>
<dbReference type="GO" id="GO:0008143">
    <property type="term" value="F:poly(A) binding"/>
    <property type="evidence" value="ECO:0007669"/>
    <property type="project" value="InterPro"/>
</dbReference>
<dbReference type="GO" id="GO:0006269">
    <property type="term" value="P:DNA replication, synthesis of primer"/>
    <property type="evidence" value="ECO:0007669"/>
    <property type="project" value="UniProtKB-UniRule"/>
</dbReference>
<dbReference type="NCBIfam" id="NF003108">
    <property type="entry name" value="PRK04031.1-1"/>
    <property type="match status" value="1"/>
</dbReference>
<comment type="subunit">
    <text evidence="9">Forms a ternary complex with MCM helicase and DNA. Component of the archaeal exosome complex.</text>
</comment>
<keyword evidence="5 9" id="KW-0235">DNA replication</keyword>
<comment type="function">
    <text evidence="9">RNA polymerase that catalyzes the synthesis of short RNA molecules used as primers for DNA polymerase during DNA replication. Also part of the exosome, which is a complex involved in RNA degradation. Acts as a poly(A)-binding protein that enhances the interaction between heteropolymeric, adenine-rich transcripts and the exosome.</text>
</comment>
<evidence type="ECO:0000256" key="9">
    <source>
        <dbReference type="HAMAP-Rule" id="MF_00007"/>
    </source>
</evidence>
<evidence type="ECO:0000256" key="8">
    <source>
        <dbReference type="ARBA" id="ARBA00023163"/>
    </source>
</evidence>
<dbReference type="GO" id="GO:0046872">
    <property type="term" value="F:metal ion binding"/>
    <property type="evidence" value="ECO:0007669"/>
    <property type="project" value="UniProtKB-KW"/>
</dbReference>
<keyword evidence="6" id="KW-0479">Metal-binding</keyword>
<keyword evidence="7" id="KW-0460">Magnesium</keyword>
<comment type="catalytic activity">
    <reaction evidence="9">
        <text>ssDNA + n NTP = ssDNA/pppN(pN)n-1 hybrid + (n-1) diphosphate.</text>
        <dbReference type="EC" id="2.7.7.101"/>
    </reaction>
</comment>
<keyword evidence="2 9" id="KW-0639">Primosome</keyword>
<sequence>MGGAAVTAKYNICVHFEVEGIVEKPDVIGAIFGQTEGLLGDELDLRELQRTGRIGRIQVHLETKGGKTSGTVIIPSSLGRVETALIAAAIETIDKVGPCSAKFTLRDIEDLREEKRKWVVERAKEILLKWEQEKIPETKEIIEKLLREIRAAEIIKFGEEKLPAGPDVPYEDTIVIVEGRADVINLLKHGYRNAIAIEGTSIPKTIIELSKKKTTIAFVDGDRAGELILKELLQVADIDYIARAPPGKEVEELTAKEIAKCLSNLTPADQYRAQLERVKPKARVALVPHVPEHVVRKAKEIIGTLKAVIYDKKWTEIKEISVRDLAEQLQQTENAHAIVFDGIITQRLVDIAGEKGVNLIIGARVGSITKRPATLTLLTFENII</sequence>
<evidence type="ECO:0000313" key="11">
    <source>
        <dbReference type="EMBL" id="RLE51313.1"/>
    </source>
</evidence>
<dbReference type="GO" id="GO:0005737">
    <property type="term" value="C:cytoplasm"/>
    <property type="evidence" value="ECO:0007669"/>
    <property type="project" value="TreeGrafter"/>
</dbReference>
<keyword evidence="1 9" id="KW-0240">DNA-directed RNA polymerase</keyword>
<dbReference type="PROSITE" id="PS50880">
    <property type="entry name" value="TOPRIM"/>
    <property type="match status" value="1"/>
</dbReference>
<dbReference type="PANTHER" id="PTHR30313:SF2">
    <property type="entry name" value="DNA PRIMASE"/>
    <property type="match status" value="1"/>
</dbReference>
<dbReference type="PANTHER" id="PTHR30313">
    <property type="entry name" value="DNA PRIMASE"/>
    <property type="match status" value="1"/>
</dbReference>